<dbReference type="Pfam" id="PF01328">
    <property type="entry name" value="Peroxidase_2"/>
    <property type="match status" value="1"/>
</dbReference>
<keyword evidence="5" id="KW-0560">Oxidoreductase</keyword>
<reference evidence="10 11" key="1">
    <citation type="journal article" date="2019" name="Nat. Ecol. Evol.">
        <title>Megaphylogeny resolves global patterns of mushroom evolution.</title>
        <authorList>
            <person name="Varga T."/>
            <person name="Krizsan K."/>
            <person name="Foldi C."/>
            <person name="Dima B."/>
            <person name="Sanchez-Garcia M."/>
            <person name="Sanchez-Ramirez S."/>
            <person name="Szollosi G.J."/>
            <person name="Szarkandi J.G."/>
            <person name="Papp V."/>
            <person name="Albert L."/>
            <person name="Andreopoulos W."/>
            <person name="Angelini C."/>
            <person name="Antonin V."/>
            <person name="Barry K.W."/>
            <person name="Bougher N.L."/>
            <person name="Buchanan P."/>
            <person name="Buyck B."/>
            <person name="Bense V."/>
            <person name="Catcheside P."/>
            <person name="Chovatia M."/>
            <person name="Cooper J."/>
            <person name="Damon W."/>
            <person name="Desjardin D."/>
            <person name="Finy P."/>
            <person name="Geml J."/>
            <person name="Haridas S."/>
            <person name="Hughes K."/>
            <person name="Justo A."/>
            <person name="Karasinski D."/>
            <person name="Kautmanova I."/>
            <person name="Kiss B."/>
            <person name="Kocsube S."/>
            <person name="Kotiranta H."/>
            <person name="LaButti K.M."/>
            <person name="Lechner B.E."/>
            <person name="Liimatainen K."/>
            <person name="Lipzen A."/>
            <person name="Lukacs Z."/>
            <person name="Mihaltcheva S."/>
            <person name="Morgado L.N."/>
            <person name="Niskanen T."/>
            <person name="Noordeloos M.E."/>
            <person name="Ohm R.A."/>
            <person name="Ortiz-Santana B."/>
            <person name="Ovrebo C."/>
            <person name="Racz N."/>
            <person name="Riley R."/>
            <person name="Savchenko A."/>
            <person name="Shiryaev A."/>
            <person name="Soop K."/>
            <person name="Spirin V."/>
            <person name="Szebenyi C."/>
            <person name="Tomsovsky M."/>
            <person name="Tulloss R.E."/>
            <person name="Uehling J."/>
            <person name="Grigoriev I.V."/>
            <person name="Vagvolgyi C."/>
            <person name="Papp T."/>
            <person name="Martin F.M."/>
            <person name="Miettinen O."/>
            <person name="Hibbett D.S."/>
            <person name="Nagy L.G."/>
        </authorList>
    </citation>
    <scope>NUCLEOTIDE SEQUENCE [LARGE SCALE GENOMIC DNA]</scope>
    <source>
        <strain evidence="10 11">FP101781</strain>
    </source>
</reference>
<evidence type="ECO:0000256" key="8">
    <source>
        <dbReference type="SAM" id="SignalP"/>
    </source>
</evidence>
<keyword evidence="3" id="KW-0349">Heme</keyword>
<dbReference type="Proteomes" id="UP000298030">
    <property type="component" value="Unassembled WGS sequence"/>
</dbReference>
<evidence type="ECO:0000313" key="11">
    <source>
        <dbReference type="Proteomes" id="UP000298030"/>
    </source>
</evidence>
<keyword evidence="4" id="KW-0479">Metal-binding</keyword>
<dbReference type="SUPFAM" id="SSF47571">
    <property type="entry name" value="Cloroperoxidase"/>
    <property type="match status" value="1"/>
</dbReference>
<evidence type="ECO:0000256" key="1">
    <source>
        <dbReference type="ARBA" id="ARBA00001970"/>
    </source>
</evidence>
<dbReference type="PANTHER" id="PTHR33577:SF16">
    <property type="entry name" value="HEME HALOPEROXIDASE FAMILY PROFILE DOMAIN-CONTAINING PROTEIN"/>
    <property type="match status" value="1"/>
</dbReference>
<evidence type="ECO:0000256" key="6">
    <source>
        <dbReference type="ARBA" id="ARBA00023004"/>
    </source>
</evidence>
<dbReference type="InterPro" id="IPR036851">
    <property type="entry name" value="Chloroperoxidase-like_sf"/>
</dbReference>
<keyword evidence="11" id="KW-1185">Reference proteome</keyword>
<keyword evidence="6" id="KW-0408">Iron</keyword>
<dbReference type="OrthoDB" id="407298at2759"/>
<evidence type="ECO:0000256" key="5">
    <source>
        <dbReference type="ARBA" id="ARBA00023002"/>
    </source>
</evidence>
<gene>
    <name evidence="10" type="ORF">FA13DRAFT_1794488</name>
</gene>
<keyword evidence="8" id="KW-0732">Signal</keyword>
<dbReference type="GO" id="GO:0004601">
    <property type="term" value="F:peroxidase activity"/>
    <property type="evidence" value="ECO:0007669"/>
    <property type="project" value="UniProtKB-KW"/>
</dbReference>
<proteinExistence type="inferred from homology"/>
<accession>A0A4Y7T1B0</accession>
<name>A0A4Y7T1B0_COPMI</name>
<evidence type="ECO:0000256" key="7">
    <source>
        <dbReference type="ARBA" id="ARBA00025795"/>
    </source>
</evidence>
<feature type="chain" id="PRO_5021209937" evidence="8">
    <location>
        <begin position="26"/>
        <end position="381"/>
    </location>
</feature>
<evidence type="ECO:0000259" key="9">
    <source>
        <dbReference type="PROSITE" id="PS51405"/>
    </source>
</evidence>
<evidence type="ECO:0000256" key="3">
    <source>
        <dbReference type="ARBA" id="ARBA00022617"/>
    </source>
</evidence>
<dbReference type="AlphaFoldDB" id="A0A4Y7T1B0"/>
<dbReference type="EMBL" id="QPFP01000037">
    <property type="protein sequence ID" value="TEB27728.1"/>
    <property type="molecule type" value="Genomic_DNA"/>
</dbReference>
<dbReference type="Gene3D" id="1.10.489.10">
    <property type="entry name" value="Chloroperoxidase-like"/>
    <property type="match status" value="1"/>
</dbReference>
<dbReference type="PANTHER" id="PTHR33577">
    <property type="entry name" value="STERIGMATOCYSTIN BIOSYNTHESIS PEROXIDASE STCC-RELATED"/>
    <property type="match status" value="1"/>
</dbReference>
<evidence type="ECO:0000256" key="2">
    <source>
        <dbReference type="ARBA" id="ARBA00022559"/>
    </source>
</evidence>
<feature type="signal peptide" evidence="8">
    <location>
        <begin position="1"/>
        <end position="25"/>
    </location>
</feature>
<comment type="cofactor">
    <cofactor evidence="1">
        <name>heme b</name>
        <dbReference type="ChEBI" id="CHEBI:60344"/>
    </cofactor>
</comment>
<sequence>MRLNRSFLSLFAILSTLTSLSLTFAFPSYGSLSGLSERDLDTIITRLPQVAPGTPPAPLKFNGTKLVHDRDHPWTSLRKGDMRGPCPGLNTLASHGYLPRDGVATPAQLIQAVQEGFNMENGIARFVTYAAHLVDGNLVTDLVSIGGKTRKTGDDTPAPAIIGGMNTHGTFEGDASLTRADAFFGDNHSLNQTLFDQASEHCTHWGLYNMTVAAELRYHRIQESIATNPQFDFRHLRFFTAYAEATFAYTFFVDGRISNRTTAGLDMTNATLFFRDSKFPRDFWRPPFPTGPIGFNEIAQAHPMVPGRNVQGINSFTHDPSSGDLTDLCLIYNHLANVVVRGLYPNPKGVLRKNLIINLGHLYSGTPKQSGCEEVFPYGKL</sequence>
<comment type="similarity">
    <text evidence="7">Belongs to the chloroperoxidase family.</text>
</comment>
<dbReference type="PROSITE" id="PS51405">
    <property type="entry name" value="HEME_HALOPEROXIDASE"/>
    <property type="match status" value="1"/>
</dbReference>
<keyword evidence="2 10" id="KW-0575">Peroxidase</keyword>
<protein>
    <submittedName>
        <fullName evidence="10">Cloroperoxidase</fullName>
    </submittedName>
</protein>
<evidence type="ECO:0000256" key="4">
    <source>
        <dbReference type="ARBA" id="ARBA00022723"/>
    </source>
</evidence>
<evidence type="ECO:0000313" key="10">
    <source>
        <dbReference type="EMBL" id="TEB27728.1"/>
    </source>
</evidence>
<dbReference type="InterPro" id="IPR000028">
    <property type="entry name" value="Chloroperoxidase"/>
</dbReference>
<dbReference type="GO" id="GO:0046872">
    <property type="term" value="F:metal ion binding"/>
    <property type="evidence" value="ECO:0007669"/>
    <property type="project" value="UniProtKB-KW"/>
</dbReference>
<organism evidence="10 11">
    <name type="scientific">Coprinellus micaceus</name>
    <name type="common">Glistening ink-cap mushroom</name>
    <name type="synonym">Coprinus micaceus</name>
    <dbReference type="NCBI Taxonomy" id="71717"/>
    <lineage>
        <taxon>Eukaryota</taxon>
        <taxon>Fungi</taxon>
        <taxon>Dikarya</taxon>
        <taxon>Basidiomycota</taxon>
        <taxon>Agaricomycotina</taxon>
        <taxon>Agaricomycetes</taxon>
        <taxon>Agaricomycetidae</taxon>
        <taxon>Agaricales</taxon>
        <taxon>Agaricineae</taxon>
        <taxon>Psathyrellaceae</taxon>
        <taxon>Coprinellus</taxon>
    </lineage>
</organism>
<feature type="domain" description="Heme haloperoxidase family profile" evidence="9">
    <location>
        <begin position="70"/>
        <end position="300"/>
    </location>
</feature>
<comment type="caution">
    <text evidence="10">The sequence shown here is derived from an EMBL/GenBank/DDBJ whole genome shotgun (WGS) entry which is preliminary data.</text>
</comment>